<keyword evidence="2" id="KW-1185">Reference proteome</keyword>
<evidence type="ECO:0000313" key="2">
    <source>
        <dbReference type="Proteomes" id="UP001066276"/>
    </source>
</evidence>
<protein>
    <submittedName>
        <fullName evidence="1">Uncharacterized protein</fullName>
    </submittedName>
</protein>
<name>A0AAV7UNW4_PLEWA</name>
<dbReference type="Proteomes" id="UP001066276">
    <property type="component" value="Chromosome 3_1"/>
</dbReference>
<reference evidence="1" key="1">
    <citation type="journal article" date="2022" name="bioRxiv">
        <title>Sequencing and chromosome-scale assembly of the giantPleurodeles waltlgenome.</title>
        <authorList>
            <person name="Brown T."/>
            <person name="Elewa A."/>
            <person name="Iarovenko S."/>
            <person name="Subramanian E."/>
            <person name="Araus A.J."/>
            <person name="Petzold A."/>
            <person name="Susuki M."/>
            <person name="Suzuki K.-i.T."/>
            <person name="Hayashi T."/>
            <person name="Toyoda A."/>
            <person name="Oliveira C."/>
            <person name="Osipova E."/>
            <person name="Leigh N.D."/>
            <person name="Simon A."/>
            <person name="Yun M.H."/>
        </authorList>
    </citation>
    <scope>NUCLEOTIDE SEQUENCE</scope>
    <source>
        <strain evidence="1">20211129_DDA</strain>
        <tissue evidence="1">Liver</tissue>
    </source>
</reference>
<sequence length="183" mass="20188">MSVVSVSSRMGEQAFIEHARSDPRLGKSKRQAQLPLERGVELAEGLCEEWTLGCASKMAVSSDSDRLKRSQLEERRLSELCKMAAPGLHVEDEVVVISDEEVEVQCDDPVVDVRPSTSRGAGASLECIDEELLDYDDEVEEHVTSVPRGDAMKTPRVVPKVVQGNYFGVRHRELVAGNLPRGE</sequence>
<proteinExistence type="predicted"/>
<gene>
    <name evidence="1" type="ORF">NDU88_006878</name>
</gene>
<comment type="caution">
    <text evidence="1">The sequence shown here is derived from an EMBL/GenBank/DDBJ whole genome shotgun (WGS) entry which is preliminary data.</text>
</comment>
<dbReference type="EMBL" id="JANPWB010000005">
    <property type="protein sequence ID" value="KAJ1190139.1"/>
    <property type="molecule type" value="Genomic_DNA"/>
</dbReference>
<dbReference type="AlphaFoldDB" id="A0AAV7UNW4"/>
<organism evidence="1 2">
    <name type="scientific">Pleurodeles waltl</name>
    <name type="common">Iberian ribbed newt</name>
    <dbReference type="NCBI Taxonomy" id="8319"/>
    <lineage>
        <taxon>Eukaryota</taxon>
        <taxon>Metazoa</taxon>
        <taxon>Chordata</taxon>
        <taxon>Craniata</taxon>
        <taxon>Vertebrata</taxon>
        <taxon>Euteleostomi</taxon>
        <taxon>Amphibia</taxon>
        <taxon>Batrachia</taxon>
        <taxon>Caudata</taxon>
        <taxon>Salamandroidea</taxon>
        <taxon>Salamandridae</taxon>
        <taxon>Pleurodelinae</taxon>
        <taxon>Pleurodeles</taxon>
    </lineage>
</organism>
<evidence type="ECO:0000313" key="1">
    <source>
        <dbReference type="EMBL" id="KAJ1190139.1"/>
    </source>
</evidence>
<accession>A0AAV7UNW4</accession>